<feature type="region of interest" description="Disordered" evidence="1">
    <location>
        <begin position="215"/>
        <end position="262"/>
    </location>
</feature>
<accession>A0A8B7N4X9</accession>
<gene>
    <name evidence="3" type="primary">LOC108666326</name>
</gene>
<dbReference type="RefSeq" id="XP_018008660.2">
    <property type="nucleotide sequence ID" value="XM_018153171.2"/>
</dbReference>
<sequence>MIKMPETCQRMELHNTDTVLVLCKQLSSYHAESSTEEMENSCIQTLHQIASKLSSHKPSNDVILAVGGRSSHLLQCLSSAAAKLRWRVVVAAVQCIQALVDHLVVDQTAKVPGSVAAQAMADIMQLLTLQLQTRYPIPNVCHSEALYGLLRVAKLILQSCLRDSILPHSFITVCRPYMFYGLPAYRSAFVDAGAHLDAMDRLQDEAELLMSSDYDPESSVKNHFTNRNRRKRLRRKKTNPGRNQPAHGPHAPLSSTSEGSCASRSRFSSFSAASRAMPVQLRPPQPAEMTAALGFRCAQAPSGAESMEKTVTSKSEENPREEVLLQDPEVDAHEYMALDTQRNLSNGQRGDCGHDAPAEVVTGGHDAPAEVVTSSRGTPAEVVTSGSEWEELTEDEEGVWSASHHTARVRQAALAALSSLVTVSVSSDVVVTKETKDPSYDVTDVVVTKDTKDTSYDVTDVVVTKDTKDTSYDVTDVVLTKDFEDPSYDIADFVFNKDT</sequence>
<protein>
    <submittedName>
        <fullName evidence="3">Uncharacterized protein LOC108666326</fullName>
    </submittedName>
</protein>
<dbReference type="AlphaFoldDB" id="A0A8B7N4X9"/>
<feature type="compositionally biased region" description="Basic residues" evidence="1">
    <location>
        <begin position="224"/>
        <end position="239"/>
    </location>
</feature>
<dbReference type="KEGG" id="hazt:108666326"/>
<evidence type="ECO:0000256" key="1">
    <source>
        <dbReference type="SAM" id="MobiDB-lite"/>
    </source>
</evidence>
<reference evidence="3" key="1">
    <citation type="submission" date="2025-08" db="UniProtKB">
        <authorList>
            <consortium name="RefSeq"/>
        </authorList>
    </citation>
    <scope>IDENTIFICATION</scope>
    <source>
        <tissue evidence="3">Whole organism</tissue>
    </source>
</reference>
<evidence type="ECO:0000313" key="2">
    <source>
        <dbReference type="Proteomes" id="UP000694843"/>
    </source>
</evidence>
<keyword evidence="2" id="KW-1185">Reference proteome</keyword>
<evidence type="ECO:0000313" key="3">
    <source>
        <dbReference type="RefSeq" id="XP_018008660.2"/>
    </source>
</evidence>
<dbReference type="Proteomes" id="UP000694843">
    <property type="component" value="Unplaced"/>
</dbReference>
<organism evidence="2 3">
    <name type="scientific">Hyalella azteca</name>
    <name type="common">Amphipod</name>
    <dbReference type="NCBI Taxonomy" id="294128"/>
    <lineage>
        <taxon>Eukaryota</taxon>
        <taxon>Metazoa</taxon>
        <taxon>Ecdysozoa</taxon>
        <taxon>Arthropoda</taxon>
        <taxon>Crustacea</taxon>
        <taxon>Multicrustacea</taxon>
        <taxon>Malacostraca</taxon>
        <taxon>Eumalacostraca</taxon>
        <taxon>Peracarida</taxon>
        <taxon>Amphipoda</taxon>
        <taxon>Senticaudata</taxon>
        <taxon>Talitrida</taxon>
        <taxon>Talitroidea</taxon>
        <taxon>Hyalellidae</taxon>
        <taxon>Hyalella</taxon>
    </lineage>
</organism>
<dbReference type="GeneID" id="108666326"/>
<name>A0A8B7N4X9_HYAAZ</name>
<feature type="region of interest" description="Disordered" evidence="1">
    <location>
        <begin position="300"/>
        <end position="321"/>
    </location>
</feature>
<proteinExistence type="predicted"/>
<feature type="region of interest" description="Disordered" evidence="1">
    <location>
        <begin position="370"/>
        <end position="391"/>
    </location>
</feature>